<dbReference type="AlphaFoldDB" id="A0A0W8I887"/>
<evidence type="ECO:0000259" key="1">
    <source>
        <dbReference type="Pfam" id="PF00723"/>
    </source>
</evidence>
<comment type="caution">
    <text evidence="3">The sequence shown here is derived from an EMBL/GenBank/DDBJ whole genome shotgun (WGS) entry which is preliminary data.</text>
</comment>
<dbReference type="SUPFAM" id="SSF48208">
    <property type="entry name" value="Six-hairpin glycosidases"/>
    <property type="match status" value="1"/>
</dbReference>
<sequence length="608" mass="68191">MPAATEPTADVPIGHYAVVGDMRTAALISPEGSVDWLCLPRFDSPSVFASLLGTEQDGRWLVRVVEGEVESRDYVEGTFVFRTVWRGPEGTAEVITFMPPGDGRSDIVRQVRCTSGVVEVEHELIMRFDYATLRPWVHRTRVEEDGGEEVLTAVGGPSRLVLHGPLPEPVPEEDAHRGRHRLAEGDELCWVLTGQESWRPLPSLIDPKALLQETVDDWRAWSERIQAEGPWARQITRSLTVLRALTHADTGGIVAAATTSLPEDPGGERNWDYRYTWLRDSALTLQAMLSHGLDGGAEAWRDWLLRAIAGHSNQLRIMYGLGGERDLTERELPHLRGYAGSRPVRIGNGAADQYQADVIGEVMLALADLRDSGIDENRYSWGIQRMMLETQAERLSEPDHGIWEMRGDKHFFTHGRVMIWAAFDQGVRAAEECGLPGDVDHWRELRDRMRTEIEERGVGPDGAFRQTYANDEVDASLLQIPHTGFCDYDDPRMLATVRRLEEDLVDDAGFLHRYRMHESDNMDGLEGGEATFFICTFWLVEQYARSGRVEQAEALMQACVDAGQPLDLLAEEYDPASRRMLGNYPQAFSHLGLVRAADAIAHVRAQTT</sequence>
<evidence type="ECO:0000313" key="4">
    <source>
        <dbReference type="Proteomes" id="UP000054837"/>
    </source>
</evidence>
<dbReference type="InterPro" id="IPR008928">
    <property type="entry name" value="6-hairpin_glycosidase_sf"/>
</dbReference>
<feature type="domain" description="GH15-like" evidence="1">
    <location>
        <begin position="244"/>
        <end position="597"/>
    </location>
</feature>
<evidence type="ECO:0000313" key="3">
    <source>
        <dbReference type="EMBL" id="KUG55609.1"/>
    </source>
</evidence>
<dbReference type="Gene3D" id="1.50.10.10">
    <property type="match status" value="1"/>
</dbReference>
<keyword evidence="3" id="KW-0378">Hydrolase</keyword>
<name>A0A0W8I887_9MICO</name>
<accession>A0A0W8I887</accession>
<dbReference type="EMBL" id="LQBL01000022">
    <property type="protein sequence ID" value="KUG55609.1"/>
    <property type="molecule type" value="Genomic_DNA"/>
</dbReference>
<dbReference type="RefSeq" id="WP_058890717.1">
    <property type="nucleotide sequence ID" value="NZ_LQBL01000022.1"/>
</dbReference>
<proteinExistence type="predicted"/>
<dbReference type="GO" id="GO:0005975">
    <property type="term" value="P:carbohydrate metabolic process"/>
    <property type="evidence" value="ECO:0007669"/>
    <property type="project" value="InterPro"/>
</dbReference>
<evidence type="ECO:0000259" key="2">
    <source>
        <dbReference type="Pfam" id="PF19291"/>
    </source>
</evidence>
<dbReference type="STRING" id="767452.AVL62_04655"/>
<reference evidence="3 4" key="1">
    <citation type="submission" date="2015-12" db="EMBL/GenBank/DDBJ databases">
        <title>Serinicoccus chungangenesis strain CD08_5 genome sequencing and assembly.</title>
        <authorList>
            <person name="Chander A.M."/>
            <person name="Kaur G."/>
            <person name="Nair G.R."/>
            <person name="Dhawan D.K."/>
            <person name="Kochhar R.K."/>
            <person name="Mayilraj S."/>
            <person name="Bhadada S.K."/>
        </authorList>
    </citation>
    <scope>NUCLEOTIDE SEQUENCE [LARGE SCALE GENOMIC DNA]</scope>
    <source>
        <strain evidence="3 4">CD08_5</strain>
    </source>
</reference>
<dbReference type="PANTHER" id="PTHR31616">
    <property type="entry name" value="TREHALASE"/>
    <property type="match status" value="1"/>
</dbReference>
<dbReference type="InterPro" id="IPR011613">
    <property type="entry name" value="GH15-like"/>
</dbReference>
<dbReference type="InterPro" id="IPR045582">
    <property type="entry name" value="Trehalase-like_N"/>
</dbReference>
<feature type="domain" description="Trehalase-like N-terminal" evidence="2">
    <location>
        <begin position="11"/>
        <end position="133"/>
    </location>
</feature>
<dbReference type="OrthoDB" id="3902805at2"/>
<keyword evidence="4" id="KW-1185">Reference proteome</keyword>
<dbReference type="Proteomes" id="UP000054837">
    <property type="component" value="Unassembled WGS sequence"/>
</dbReference>
<gene>
    <name evidence="3" type="ORF">AVL62_04655</name>
</gene>
<dbReference type="InterPro" id="IPR012341">
    <property type="entry name" value="6hp_glycosidase-like_sf"/>
</dbReference>
<protein>
    <submittedName>
        <fullName evidence="3">Glycoside hydrolase family 15</fullName>
    </submittedName>
</protein>
<dbReference type="Pfam" id="PF00723">
    <property type="entry name" value="Glyco_hydro_15"/>
    <property type="match status" value="1"/>
</dbReference>
<dbReference type="Pfam" id="PF19291">
    <property type="entry name" value="TREH_N"/>
    <property type="match status" value="1"/>
</dbReference>
<dbReference type="GO" id="GO:0004553">
    <property type="term" value="F:hydrolase activity, hydrolyzing O-glycosyl compounds"/>
    <property type="evidence" value="ECO:0007669"/>
    <property type="project" value="UniProtKB-ARBA"/>
</dbReference>
<dbReference type="PANTHER" id="PTHR31616:SF0">
    <property type="entry name" value="GLUCAN 1,4-ALPHA-GLUCOSIDASE"/>
    <property type="match status" value="1"/>
</dbReference>
<organism evidence="3 4">
    <name type="scientific">Serinicoccus chungangensis</name>
    <dbReference type="NCBI Taxonomy" id="767452"/>
    <lineage>
        <taxon>Bacteria</taxon>
        <taxon>Bacillati</taxon>
        <taxon>Actinomycetota</taxon>
        <taxon>Actinomycetes</taxon>
        <taxon>Micrococcales</taxon>
        <taxon>Ornithinimicrobiaceae</taxon>
        <taxon>Serinicoccus</taxon>
    </lineage>
</organism>